<reference evidence="1 2" key="1">
    <citation type="journal article" date="2020" name="Cell">
        <title>Large-Scale Comparative Analyses of Tick Genomes Elucidate Their Genetic Diversity and Vector Capacities.</title>
        <authorList>
            <consortium name="Tick Genome and Microbiome Consortium (TIGMIC)"/>
            <person name="Jia N."/>
            <person name="Wang J."/>
            <person name="Shi W."/>
            <person name="Du L."/>
            <person name="Sun Y."/>
            <person name="Zhan W."/>
            <person name="Jiang J.F."/>
            <person name="Wang Q."/>
            <person name="Zhang B."/>
            <person name="Ji P."/>
            <person name="Bell-Sakyi L."/>
            <person name="Cui X.M."/>
            <person name="Yuan T.T."/>
            <person name="Jiang B.G."/>
            <person name="Yang W.F."/>
            <person name="Lam T.T."/>
            <person name="Chang Q.C."/>
            <person name="Ding S.J."/>
            <person name="Wang X.J."/>
            <person name="Zhu J.G."/>
            <person name="Ruan X.D."/>
            <person name="Zhao L."/>
            <person name="Wei J.T."/>
            <person name="Ye R.Z."/>
            <person name="Que T.C."/>
            <person name="Du C.H."/>
            <person name="Zhou Y.H."/>
            <person name="Cheng J.X."/>
            <person name="Dai P.F."/>
            <person name="Guo W.B."/>
            <person name="Han X.H."/>
            <person name="Huang E.J."/>
            <person name="Li L.F."/>
            <person name="Wei W."/>
            <person name="Gao Y.C."/>
            <person name="Liu J.Z."/>
            <person name="Shao H.Z."/>
            <person name="Wang X."/>
            <person name="Wang C.C."/>
            <person name="Yang T.C."/>
            <person name="Huo Q.B."/>
            <person name="Li W."/>
            <person name="Chen H.Y."/>
            <person name="Chen S.E."/>
            <person name="Zhou L.G."/>
            <person name="Ni X.B."/>
            <person name="Tian J.H."/>
            <person name="Sheng Y."/>
            <person name="Liu T."/>
            <person name="Pan Y.S."/>
            <person name="Xia L.Y."/>
            <person name="Li J."/>
            <person name="Zhao F."/>
            <person name="Cao W.C."/>
        </authorList>
    </citation>
    <scope>NUCLEOTIDE SEQUENCE [LARGE SCALE GENOMIC DNA]</scope>
    <source>
        <strain evidence="1">Iper-2018</strain>
    </source>
</reference>
<evidence type="ECO:0000313" key="2">
    <source>
        <dbReference type="Proteomes" id="UP000805193"/>
    </source>
</evidence>
<dbReference type="EMBL" id="JABSTQ010003512">
    <property type="protein sequence ID" value="KAG0443382.1"/>
    <property type="molecule type" value="Genomic_DNA"/>
</dbReference>
<evidence type="ECO:0000313" key="1">
    <source>
        <dbReference type="EMBL" id="KAG0443382.1"/>
    </source>
</evidence>
<protein>
    <submittedName>
        <fullName evidence="1">Uncharacterized protein</fullName>
    </submittedName>
</protein>
<feature type="non-terminal residue" evidence="1">
    <location>
        <position position="1"/>
    </location>
</feature>
<name>A0AC60QUR6_IXOPE</name>
<gene>
    <name evidence="1" type="ORF">HPB47_014982</name>
</gene>
<comment type="caution">
    <text evidence="1">The sequence shown here is derived from an EMBL/GenBank/DDBJ whole genome shotgun (WGS) entry which is preliminary data.</text>
</comment>
<accession>A0AC60QUR6</accession>
<dbReference type="Proteomes" id="UP000805193">
    <property type="component" value="Unassembled WGS sequence"/>
</dbReference>
<keyword evidence="2" id="KW-1185">Reference proteome</keyword>
<organism evidence="1 2">
    <name type="scientific">Ixodes persulcatus</name>
    <name type="common">Taiga tick</name>
    <dbReference type="NCBI Taxonomy" id="34615"/>
    <lineage>
        <taxon>Eukaryota</taxon>
        <taxon>Metazoa</taxon>
        <taxon>Ecdysozoa</taxon>
        <taxon>Arthropoda</taxon>
        <taxon>Chelicerata</taxon>
        <taxon>Arachnida</taxon>
        <taxon>Acari</taxon>
        <taxon>Parasitiformes</taxon>
        <taxon>Ixodida</taxon>
        <taxon>Ixodoidea</taxon>
        <taxon>Ixodidae</taxon>
        <taxon>Ixodinae</taxon>
        <taxon>Ixodes</taxon>
    </lineage>
</organism>
<proteinExistence type="predicted"/>
<sequence length="161" mass="17578">GGLYILHALDTHLGGELLRWIGFFETLLMATCYGVSRLTLDADFMMNHAPGSLVQFCWTFLSPGLLGDCTLFVRPSPDWGPRDRVLREKYRMFLVERGVVPPGLEDNPTAVAAIREAMKVDEVFGKEGIKPDEAAKKEEPDLPVNIDAVAGPPRGGPAVVG</sequence>